<keyword evidence="5" id="KW-1185">Reference proteome</keyword>
<dbReference type="InterPro" id="IPR050738">
    <property type="entry name" value="Sulfatase"/>
</dbReference>
<reference evidence="4 5" key="1">
    <citation type="submission" date="2016-10" db="EMBL/GenBank/DDBJ databases">
        <authorList>
            <person name="de Groot N.N."/>
        </authorList>
    </citation>
    <scope>NUCLEOTIDE SEQUENCE [LARGE SCALE GENOMIC DNA]</scope>
    <source>
        <strain evidence="4 5">IBRC-M 10780</strain>
    </source>
</reference>
<dbReference type="AlphaFoldDB" id="A0A1I0B105"/>
<dbReference type="Proteomes" id="UP000198618">
    <property type="component" value="Unassembled WGS sequence"/>
</dbReference>
<evidence type="ECO:0000259" key="3">
    <source>
        <dbReference type="Pfam" id="PF00884"/>
    </source>
</evidence>
<protein>
    <submittedName>
        <fullName evidence="4">Arylsulfatase A</fullName>
    </submittedName>
</protein>
<dbReference type="STRING" id="930131.SAMN05216389_104130"/>
<sequence>MDKPNILMIISHDTGRHIGSYGHNVETPELNDLAENGVQFNNYFCSQPQCSPSRGSILTGMYGHNHGMLGLAHMGHSMKKDMETIPSEMSKAGYDTWLFGFFHESIDGELDGSKLGYEHVVEVPGNAAKKVTDKVETFLKERASSSDQTPFYASVGFEETHRPFDDFEPVPLESVEVPDYLPDTPKVREDLAYFYGSVKELDKAVGRIKKSLEENGLAENTLLIYTTDHGIAFPRAKGTLLDAGLETALIMRLPKGMKNNGRVQDELLCNIDLMPTLLELAGGKVPDGIDGTSFLPLLREESYKERESFFCELTWHDRYHPMRGIRTNKYKYIRNFEDGPKVYLPYDIHESLSGQDVREEYYVSNSKEELYDLEQDPLEQKNLANNEEYQEIVSNLRLKVEQWMRETKDPLLEGPVPGEEATEWRKEIEAGRVYKGSSSN</sequence>
<dbReference type="InterPro" id="IPR017850">
    <property type="entry name" value="Alkaline_phosphatase_core_sf"/>
</dbReference>
<accession>A0A1I0B105</accession>
<organism evidence="4 5">
    <name type="scientific">Oceanobacillus limi</name>
    <dbReference type="NCBI Taxonomy" id="930131"/>
    <lineage>
        <taxon>Bacteria</taxon>
        <taxon>Bacillati</taxon>
        <taxon>Bacillota</taxon>
        <taxon>Bacilli</taxon>
        <taxon>Bacillales</taxon>
        <taxon>Bacillaceae</taxon>
        <taxon>Oceanobacillus</taxon>
    </lineage>
</organism>
<dbReference type="OrthoDB" id="9762324at2"/>
<comment type="similarity">
    <text evidence="1">Belongs to the sulfatase family.</text>
</comment>
<dbReference type="SUPFAM" id="SSF53649">
    <property type="entry name" value="Alkaline phosphatase-like"/>
    <property type="match status" value="1"/>
</dbReference>
<dbReference type="CDD" id="cd16027">
    <property type="entry name" value="SGSH"/>
    <property type="match status" value="1"/>
</dbReference>
<dbReference type="PANTHER" id="PTHR42693">
    <property type="entry name" value="ARYLSULFATASE FAMILY MEMBER"/>
    <property type="match status" value="1"/>
</dbReference>
<dbReference type="PANTHER" id="PTHR42693:SF53">
    <property type="entry name" value="ENDO-4-O-SULFATASE"/>
    <property type="match status" value="1"/>
</dbReference>
<dbReference type="Gene3D" id="3.40.720.10">
    <property type="entry name" value="Alkaline Phosphatase, subunit A"/>
    <property type="match status" value="1"/>
</dbReference>
<proteinExistence type="inferred from homology"/>
<feature type="domain" description="Sulfatase N-terminal" evidence="3">
    <location>
        <begin position="4"/>
        <end position="282"/>
    </location>
</feature>
<dbReference type="RefSeq" id="WP_090867956.1">
    <property type="nucleotide sequence ID" value="NZ_FOHE01000004.1"/>
</dbReference>
<evidence type="ECO:0000313" key="5">
    <source>
        <dbReference type="Proteomes" id="UP000198618"/>
    </source>
</evidence>
<evidence type="ECO:0000256" key="1">
    <source>
        <dbReference type="ARBA" id="ARBA00008779"/>
    </source>
</evidence>
<gene>
    <name evidence="4" type="ORF">SAMN05216389_104130</name>
</gene>
<evidence type="ECO:0000313" key="4">
    <source>
        <dbReference type="EMBL" id="SET00355.1"/>
    </source>
</evidence>
<dbReference type="GO" id="GO:0004065">
    <property type="term" value="F:arylsulfatase activity"/>
    <property type="evidence" value="ECO:0007669"/>
    <property type="project" value="TreeGrafter"/>
</dbReference>
<evidence type="ECO:0000256" key="2">
    <source>
        <dbReference type="ARBA" id="ARBA00022801"/>
    </source>
</evidence>
<dbReference type="Pfam" id="PF00884">
    <property type="entry name" value="Sulfatase"/>
    <property type="match status" value="1"/>
</dbReference>
<dbReference type="InterPro" id="IPR000917">
    <property type="entry name" value="Sulfatase_N"/>
</dbReference>
<dbReference type="EMBL" id="FOHE01000004">
    <property type="protein sequence ID" value="SET00355.1"/>
    <property type="molecule type" value="Genomic_DNA"/>
</dbReference>
<keyword evidence="2" id="KW-0378">Hydrolase</keyword>
<name>A0A1I0B105_9BACI</name>